<dbReference type="EMBL" id="LAZR01001586">
    <property type="protein sequence ID" value="KKN42363.1"/>
    <property type="molecule type" value="Genomic_DNA"/>
</dbReference>
<sequence>MKSGRSIKIKSQALRRIRANLRKLFYNALDEHWHHLMDQAELQSSVGNWLGVQKLNEKMNRISTVLDYSICRCFDCNSFEKDRVFFNEEVYYFMYYPPVSTSVREPRTWWLCPECYQNRIEILELYKKEKYYYFHETGMTATLDQLGLKKLKDYNKFP</sequence>
<proteinExistence type="predicted"/>
<gene>
    <name evidence="1" type="ORF">LCGC14_0713980</name>
</gene>
<dbReference type="AlphaFoldDB" id="A0A0F9TLQ8"/>
<evidence type="ECO:0000313" key="1">
    <source>
        <dbReference type="EMBL" id="KKN42363.1"/>
    </source>
</evidence>
<organism evidence="1">
    <name type="scientific">marine sediment metagenome</name>
    <dbReference type="NCBI Taxonomy" id="412755"/>
    <lineage>
        <taxon>unclassified sequences</taxon>
        <taxon>metagenomes</taxon>
        <taxon>ecological metagenomes</taxon>
    </lineage>
</organism>
<protein>
    <submittedName>
        <fullName evidence="1">Uncharacterized protein</fullName>
    </submittedName>
</protein>
<accession>A0A0F9TLQ8</accession>
<comment type="caution">
    <text evidence="1">The sequence shown here is derived from an EMBL/GenBank/DDBJ whole genome shotgun (WGS) entry which is preliminary data.</text>
</comment>
<name>A0A0F9TLQ8_9ZZZZ</name>
<reference evidence="1" key="1">
    <citation type="journal article" date="2015" name="Nature">
        <title>Complex archaea that bridge the gap between prokaryotes and eukaryotes.</title>
        <authorList>
            <person name="Spang A."/>
            <person name="Saw J.H."/>
            <person name="Jorgensen S.L."/>
            <person name="Zaremba-Niedzwiedzka K."/>
            <person name="Martijn J."/>
            <person name="Lind A.E."/>
            <person name="van Eijk R."/>
            <person name="Schleper C."/>
            <person name="Guy L."/>
            <person name="Ettema T.J."/>
        </authorList>
    </citation>
    <scope>NUCLEOTIDE SEQUENCE</scope>
</reference>